<evidence type="ECO:0000259" key="3">
    <source>
        <dbReference type="PROSITE" id="PS50114"/>
    </source>
</evidence>
<evidence type="ECO:0000256" key="1">
    <source>
        <dbReference type="PROSITE-ProRule" id="PRU00094"/>
    </source>
</evidence>
<proteinExistence type="predicted"/>
<keyword evidence="1" id="KW-0862">Zinc</keyword>
<keyword evidence="5" id="KW-1185">Reference proteome</keyword>
<keyword evidence="1" id="KW-0863">Zinc-finger</keyword>
<dbReference type="CDD" id="cd00202">
    <property type="entry name" value="ZnF_GATA"/>
    <property type="match status" value="1"/>
</dbReference>
<dbReference type="GO" id="GO:0006355">
    <property type="term" value="P:regulation of DNA-templated transcription"/>
    <property type="evidence" value="ECO:0007669"/>
    <property type="project" value="InterPro"/>
</dbReference>
<keyword evidence="1" id="KW-0479">Metal-binding</keyword>
<dbReference type="GO" id="GO:0043565">
    <property type="term" value="F:sequence-specific DNA binding"/>
    <property type="evidence" value="ECO:0007669"/>
    <property type="project" value="InterPro"/>
</dbReference>
<gene>
    <name evidence="4" type="ORF">R3P38DRAFT_1120385</name>
</gene>
<dbReference type="PROSITE" id="PS50114">
    <property type="entry name" value="GATA_ZN_FINGER_2"/>
    <property type="match status" value="1"/>
</dbReference>
<feature type="region of interest" description="Disordered" evidence="2">
    <location>
        <begin position="51"/>
        <end position="72"/>
    </location>
</feature>
<dbReference type="SUPFAM" id="SSF57716">
    <property type="entry name" value="Glucocorticoid receptor-like (DNA-binding domain)"/>
    <property type="match status" value="1"/>
</dbReference>
<accession>A0AAW0B8W7</accession>
<evidence type="ECO:0000313" key="4">
    <source>
        <dbReference type="EMBL" id="KAK7022558.1"/>
    </source>
</evidence>
<dbReference type="Pfam" id="PF00320">
    <property type="entry name" value="GATA"/>
    <property type="match status" value="1"/>
</dbReference>
<dbReference type="EMBL" id="JAWWNJ010000037">
    <property type="protein sequence ID" value="KAK7022558.1"/>
    <property type="molecule type" value="Genomic_DNA"/>
</dbReference>
<evidence type="ECO:0000256" key="2">
    <source>
        <dbReference type="SAM" id="MobiDB-lite"/>
    </source>
</evidence>
<dbReference type="AlphaFoldDB" id="A0AAW0B8W7"/>
<dbReference type="Proteomes" id="UP001362999">
    <property type="component" value="Unassembled WGS sequence"/>
</dbReference>
<evidence type="ECO:0000313" key="5">
    <source>
        <dbReference type="Proteomes" id="UP001362999"/>
    </source>
</evidence>
<sequence>MRFLDSLREEGIELYAFIDSLILHGHLDNHNLRLREVLEYRLGKQLRMRDSPVAAASRDSVENPPSRQARKCSSCGIHKTSQWRRHPYTKISLCNPCGQKAYQAFRR</sequence>
<organism evidence="4 5">
    <name type="scientific">Favolaschia claudopus</name>
    <dbReference type="NCBI Taxonomy" id="2862362"/>
    <lineage>
        <taxon>Eukaryota</taxon>
        <taxon>Fungi</taxon>
        <taxon>Dikarya</taxon>
        <taxon>Basidiomycota</taxon>
        <taxon>Agaricomycotina</taxon>
        <taxon>Agaricomycetes</taxon>
        <taxon>Agaricomycetidae</taxon>
        <taxon>Agaricales</taxon>
        <taxon>Marasmiineae</taxon>
        <taxon>Mycenaceae</taxon>
        <taxon>Favolaschia</taxon>
    </lineage>
</organism>
<reference evidence="4 5" key="1">
    <citation type="journal article" date="2024" name="J Genomics">
        <title>Draft genome sequencing and assembly of Favolaschia claudopus CIRM-BRFM 2984 isolated from oak limbs.</title>
        <authorList>
            <person name="Navarro D."/>
            <person name="Drula E."/>
            <person name="Chaduli D."/>
            <person name="Cazenave R."/>
            <person name="Ahrendt S."/>
            <person name="Wang J."/>
            <person name="Lipzen A."/>
            <person name="Daum C."/>
            <person name="Barry K."/>
            <person name="Grigoriev I.V."/>
            <person name="Favel A."/>
            <person name="Rosso M.N."/>
            <person name="Martin F."/>
        </authorList>
    </citation>
    <scope>NUCLEOTIDE SEQUENCE [LARGE SCALE GENOMIC DNA]</scope>
    <source>
        <strain evidence="4 5">CIRM-BRFM 2984</strain>
    </source>
</reference>
<feature type="domain" description="GATA-type" evidence="3">
    <location>
        <begin position="66"/>
        <end position="98"/>
    </location>
</feature>
<protein>
    <recommendedName>
        <fullName evidence="3">GATA-type domain-containing protein</fullName>
    </recommendedName>
</protein>
<name>A0AAW0B8W7_9AGAR</name>
<dbReference type="InterPro" id="IPR000679">
    <property type="entry name" value="Znf_GATA"/>
</dbReference>
<dbReference type="Gene3D" id="3.30.50.10">
    <property type="entry name" value="Erythroid Transcription Factor GATA-1, subunit A"/>
    <property type="match status" value="1"/>
</dbReference>
<dbReference type="GO" id="GO:0008270">
    <property type="term" value="F:zinc ion binding"/>
    <property type="evidence" value="ECO:0007669"/>
    <property type="project" value="UniProtKB-KW"/>
</dbReference>
<dbReference type="InterPro" id="IPR013088">
    <property type="entry name" value="Znf_NHR/GATA"/>
</dbReference>
<comment type="caution">
    <text evidence="4">The sequence shown here is derived from an EMBL/GenBank/DDBJ whole genome shotgun (WGS) entry which is preliminary data.</text>
</comment>
<dbReference type="SMART" id="SM00401">
    <property type="entry name" value="ZnF_GATA"/>
    <property type="match status" value="1"/>
</dbReference>